<proteinExistence type="inferred from homology"/>
<keyword evidence="7" id="KW-1185">Reference proteome</keyword>
<dbReference type="RefSeq" id="WP_091612984.1">
    <property type="nucleotide sequence ID" value="NZ_FNNC01000002.1"/>
</dbReference>
<evidence type="ECO:0000256" key="1">
    <source>
        <dbReference type="ARBA" id="ARBA00005750"/>
    </source>
</evidence>
<evidence type="ECO:0000313" key="7">
    <source>
        <dbReference type="Proteomes" id="UP000199488"/>
    </source>
</evidence>
<evidence type="ECO:0000256" key="3">
    <source>
        <dbReference type="ARBA" id="ARBA00022912"/>
    </source>
</evidence>
<dbReference type="OrthoDB" id="9788539at2"/>
<dbReference type="Proteomes" id="UP000199488">
    <property type="component" value="Unassembled WGS sequence"/>
</dbReference>
<name>A0A1H2TKJ7_9BACI</name>
<comment type="similarity">
    <text evidence="1 5">Belongs to the metallo-dependent hydrolases superfamily. CpsB/CapC family.</text>
</comment>
<dbReference type="EMBL" id="FNNC01000002">
    <property type="protein sequence ID" value="SDW43759.1"/>
    <property type="molecule type" value="Genomic_DNA"/>
</dbReference>
<dbReference type="GO" id="GO:0030145">
    <property type="term" value="F:manganese ion binding"/>
    <property type="evidence" value="ECO:0007669"/>
    <property type="project" value="UniProtKB-UniRule"/>
</dbReference>
<accession>A0A1H2TKJ7</accession>
<dbReference type="PANTHER" id="PTHR39181">
    <property type="entry name" value="TYROSINE-PROTEIN PHOSPHATASE YWQE"/>
    <property type="match status" value="1"/>
</dbReference>
<keyword evidence="3 5" id="KW-0904">Protein phosphatase</keyword>
<sequence>MIDLHSHILPGIDDGAGTIQDSIEMARAAQVNGIHTVVATPHHKNGAWDNSGQDIPHLVDYVNESLKSARIDVKVLPGQENRINGELVNDLKKGISIGLNHSRYVFVEFSSAQVPRYAKQLLFELQVEGYVPVIVHPERTKAFREEPDLLHEFVKNGALTQVTAHCFTGKVHKSIKQFAEDMVIHNLTHVVSTDAHNIDMRPFDLRESYDYIDHQLGSECVDTFLENAERIIENRDPLLDEPLKIKNKKKFLGLF</sequence>
<dbReference type="Gene3D" id="3.20.20.140">
    <property type="entry name" value="Metal-dependent hydrolases"/>
    <property type="match status" value="1"/>
</dbReference>
<reference evidence="6 7" key="1">
    <citation type="submission" date="2016-10" db="EMBL/GenBank/DDBJ databases">
        <authorList>
            <person name="de Groot N.N."/>
        </authorList>
    </citation>
    <scope>NUCLEOTIDE SEQUENCE [LARGE SCALE GENOMIC DNA]</scope>
    <source>
        <strain evidence="6 7">DSM 23126</strain>
    </source>
</reference>
<evidence type="ECO:0000256" key="2">
    <source>
        <dbReference type="ARBA" id="ARBA00022801"/>
    </source>
</evidence>
<evidence type="ECO:0000256" key="5">
    <source>
        <dbReference type="PIRNR" id="PIRNR016557"/>
    </source>
</evidence>
<evidence type="ECO:0000313" key="6">
    <source>
        <dbReference type="EMBL" id="SDW43759.1"/>
    </source>
</evidence>
<dbReference type="PANTHER" id="PTHR39181:SF1">
    <property type="entry name" value="TYROSINE-PROTEIN PHOSPHATASE YWQE"/>
    <property type="match status" value="1"/>
</dbReference>
<organism evidence="6 7">
    <name type="scientific">Marinococcus luteus</name>
    <dbReference type="NCBI Taxonomy" id="1122204"/>
    <lineage>
        <taxon>Bacteria</taxon>
        <taxon>Bacillati</taxon>
        <taxon>Bacillota</taxon>
        <taxon>Bacilli</taxon>
        <taxon>Bacillales</taxon>
        <taxon>Bacillaceae</taxon>
        <taxon>Marinococcus</taxon>
    </lineage>
</organism>
<evidence type="ECO:0000256" key="4">
    <source>
        <dbReference type="ARBA" id="ARBA00051722"/>
    </source>
</evidence>
<protein>
    <recommendedName>
        <fullName evidence="5">Tyrosine-protein phosphatase</fullName>
        <ecNumber evidence="5">3.1.3.48</ecNumber>
    </recommendedName>
</protein>
<dbReference type="InterPro" id="IPR016667">
    <property type="entry name" value="Caps_polysacc_synth_CpsB/CapC"/>
</dbReference>
<dbReference type="PIRSF" id="PIRSF016557">
    <property type="entry name" value="Caps_synth_CpsB"/>
    <property type="match status" value="1"/>
</dbReference>
<dbReference type="STRING" id="1122204.SAMN05421781_1425"/>
<dbReference type="EC" id="3.1.3.48" evidence="5"/>
<dbReference type="SUPFAM" id="SSF89550">
    <property type="entry name" value="PHP domain-like"/>
    <property type="match status" value="1"/>
</dbReference>
<comment type="catalytic activity">
    <reaction evidence="4 5">
        <text>O-phospho-L-tyrosyl-[protein] + H2O = L-tyrosyl-[protein] + phosphate</text>
        <dbReference type="Rhea" id="RHEA:10684"/>
        <dbReference type="Rhea" id="RHEA-COMP:10136"/>
        <dbReference type="Rhea" id="RHEA-COMP:20101"/>
        <dbReference type="ChEBI" id="CHEBI:15377"/>
        <dbReference type="ChEBI" id="CHEBI:43474"/>
        <dbReference type="ChEBI" id="CHEBI:46858"/>
        <dbReference type="ChEBI" id="CHEBI:61978"/>
        <dbReference type="EC" id="3.1.3.48"/>
    </reaction>
</comment>
<keyword evidence="2 5" id="KW-0378">Hydrolase</keyword>
<dbReference type="InterPro" id="IPR016195">
    <property type="entry name" value="Pol/histidinol_Pase-like"/>
</dbReference>
<gene>
    <name evidence="6" type="ORF">SAMN05421781_1425</name>
</gene>
<dbReference type="Pfam" id="PF19567">
    <property type="entry name" value="CpsB_CapC"/>
    <property type="match status" value="1"/>
</dbReference>
<dbReference type="AlphaFoldDB" id="A0A1H2TKJ7"/>
<dbReference type="GO" id="GO:0004725">
    <property type="term" value="F:protein tyrosine phosphatase activity"/>
    <property type="evidence" value="ECO:0007669"/>
    <property type="project" value="UniProtKB-UniRule"/>
</dbReference>